<dbReference type="EMBL" id="MU864928">
    <property type="protein sequence ID" value="KAK4467126.1"/>
    <property type="molecule type" value="Genomic_DNA"/>
</dbReference>
<comment type="caution">
    <text evidence="4">The sequence shown here is derived from an EMBL/GenBank/DDBJ whole genome shotgun (WGS) entry which is preliminary data.</text>
</comment>
<dbReference type="InterPro" id="IPR002674">
    <property type="entry name" value="Ribosomal_eL43"/>
</dbReference>
<organism evidence="4 5">
    <name type="scientific">Cladorrhinum samala</name>
    <dbReference type="NCBI Taxonomy" id="585594"/>
    <lineage>
        <taxon>Eukaryota</taxon>
        <taxon>Fungi</taxon>
        <taxon>Dikarya</taxon>
        <taxon>Ascomycota</taxon>
        <taxon>Pezizomycotina</taxon>
        <taxon>Sordariomycetes</taxon>
        <taxon>Sordariomycetidae</taxon>
        <taxon>Sordariales</taxon>
        <taxon>Podosporaceae</taxon>
        <taxon>Cladorrhinum</taxon>
    </lineage>
</organism>
<dbReference type="PANTHER" id="PTHR48129:SF1">
    <property type="entry name" value="LARGE RIBOSOMAL SUBUNIT PROTEIN EL43"/>
    <property type="match status" value="1"/>
</dbReference>
<gene>
    <name evidence="4" type="ORF">QBC42DRAFT_310424</name>
</gene>
<dbReference type="GO" id="GO:0003735">
    <property type="term" value="F:structural constituent of ribosome"/>
    <property type="evidence" value="ECO:0007669"/>
    <property type="project" value="InterPro"/>
</dbReference>
<dbReference type="Proteomes" id="UP001321749">
    <property type="component" value="Unassembled WGS sequence"/>
</dbReference>
<comment type="similarity">
    <text evidence="1">Belongs to the eukaryotic ribosomal protein eL43 family.</text>
</comment>
<keyword evidence="5" id="KW-1185">Reference proteome</keyword>
<keyword evidence="3" id="KW-0687">Ribonucleoprotein</keyword>
<dbReference type="Gene3D" id="2.20.25.30">
    <property type="match status" value="1"/>
</dbReference>
<evidence type="ECO:0000256" key="1">
    <source>
        <dbReference type="ARBA" id="ARBA00008672"/>
    </source>
</evidence>
<dbReference type="GO" id="GO:1990904">
    <property type="term" value="C:ribonucleoprotein complex"/>
    <property type="evidence" value="ECO:0007669"/>
    <property type="project" value="UniProtKB-KW"/>
</dbReference>
<name>A0AAV9I2A8_9PEZI</name>
<dbReference type="InterPro" id="IPR011332">
    <property type="entry name" value="Ribosomal_zn-bd"/>
</dbReference>
<dbReference type="AlphaFoldDB" id="A0AAV9I2A8"/>
<reference evidence="4" key="1">
    <citation type="journal article" date="2023" name="Mol. Phylogenet. Evol.">
        <title>Genome-scale phylogeny and comparative genomics of the fungal order Sordariales.</title>
        <authorList>
            <person name="Hensen N."/>
            <person name="Bonometti L."/>
            <person name="Westerberg I."/>
            <person name="Brannstrom I.O."/>
            <person name="Guillou S."/>
            <person name="Cros-Aarteil S."/>
            <person name="Calhoun S."/>
            <person name="Haridas S."/>
            <person name="Kuo A."/>
            <person name="Mondo S."/>
            <person name="Pangilinan J."/>
            <person name="Riley R."/>
            <person name="LaButti K."/>
            <person name="Andreopoulos B."/>
            <person name="Lipzen A."/>
            <person name="Chen C."/>
            <person name="Yan M."/>
            <person name="Daum C."/>
            <person name="Ng V."/>
            <person name="Clum A."/>
            <person name="Steindorff A."/>
            <person name="Ohm R.A."/>
            <person name="Martin F."/>
            <person name="Silar P."/>
            <person name="Natvig D.O."/>
            <person name="Lalanne C."/>
            <person name="Gautier V."/>
            <person name="Ament-Velasquez S.L."/>
            <person name="Kruys A."/>
            <person name="Hutchinson M.I."/>
            <person name="Powell A.J."/>
            <person name="Barry K."/>
            <person name="Miller A.N."/>
            <person name="Grigoriev I.V."/>
            <person name="Debuchy R."/>
            <person name="Gladieux P."/>
            <person name="Hiltunen Thoren M."/>
            <person name="Johannesson H."/>
        </authorList>
    </citation>
    <scope>NUCLEOTIDE SEQUENCE</scope>
    <source>
        <strain evidence="4">PSN324</strain>
    </source>
</reference>
<dbReference type="PANTHER" id="PTHR48129">
    <property type="entry name" value="60S RIBOSOMAL PROTEIN L37A"/>
    <property type="match status" value="1"/>
</dbReference>
<dbReference type="Pfam" id="PF01780">
    <property type="entry name" value="Ribosomal_L37ae"/>
    <property type="match status" value="1"/>
</dbReference>
<reference evidence="4" key="2">
    <citation type="submission" date="2023-06" db="EMBL/GenBank/DDBJ databases">
        <authorList>
            <consortium name="Lawrence Berkeley National Laboratory"/>
            <person name="Mondo S.J."/>
            <person name="Hensen N."/>
            <person name="Bonometti L."/>
            <person name="Westerberg I."/>
            <person name="Brannstrom I.O."/>
            <person name="Guillou S."/>
            <person name="Cros-Aarteil S."/>
            <person name="Calhoun S."/>
            <person name="Haridas S."/>
            <person name="Kuo A."/>
            <person name="Pangilinan J."/>
            <person name="Riley R."/>
            <person name="Labutti K."/>
            <person name="Andreopoulos B."/>
            <person name="Lipzen A."/>
            <person name="Chen C."/>
            <person name="Yanf M."/>
            <person name="Daum C."/>
            <person name="Ng V."/>
            <person name="Clum A."/>
            <person name="Steindorff A."/>
            <person name="Ohm R."/>
            <person name="Martin F."/>
            <person name="Silar P."/>
            <person name="Natvig D."/>
            <person name="Lalanne C."/>
            <person name="Gautier V."/>
            <person name="Ament-Velasquez S.L."/>
            <person name="Kruys A."/>
            <person name="Hutchinson M.I."/>
            <person name="Powell A.J."/>
            <person name="Barry K."/>
            <person name="Miller A.N."/>
            <person name="Grigoriev I.V."/>
            <person name="Debuchy R."/>
            <person name="Gladieux P."/>
            <person name="Thoren M.H."/>
            <person name="Johannesson H."/>
        </authorList>
    </citation>
    <scope>NUCLEOTIDE SEQUENCE</scope>
    <source>
        <strain evidence="4">PSN324</strain>
    </source>
</reference>
<keyword evidence="2 4" id="KW-0689">Ribosomal protein</keyword>
<dbReference type="InterPro" id="IPR011331">
    <property type="entry name" value="Ribosomal_eL37/eL43"/>
</dbReference>
<evidence type="ECO:0000256" key="3">
    <source>
        <dbReference type="ARBA" id="ARBA00023274"/>
    </source>
</evidence>
<evidence type="ECO:0000313" key="4">
    <source>
        <dbReference type="EMBL" id="KAK4467126.1"/>
    </source>
</evidence>
<dbReference type="GO" id="GO:0006412">
    <property type="term" value="P:translation"/>
    <property type="evidence" value="ECO:0007669"/>
    <property type="project" value="InterPro"/>
</dbReference>
<evidence type="ECO:0000256" key="2">
    <source>
        <dbReference type="ARBA" id="ARBA00022980"/>
    </source>
</evidence>
<sequence length="73" mass="8367">MTKHTKKVGITGKYGVRYGASLRKQLRRLETAQHAKYIWYDRLSHFPSILTPAAASARSTLRRLRELQEGPAK</sequence>
<evidence type="ECO:0000313" key="5">
    <source>
        <dbReference type="Proteomes" id="UP001321749"/>
    </source>
</evidence>
<dbReference type="InterPro" id="IPR050522">
    <property type="entry name" value="Ribosomal_protein_eL43"/>
</dbReference>
<proteinExistence type="inferred from homology"/>
<dbReference type="SUPFAM" id="SSF57829">
    <property type="entry name" value="Zn-binding ribosomal proteins"/>
    <property type="match status" value="1"/>
</dbReference>
<accession>A0AAV9I2A8</accession>
<dbReference type="GO" id="GO:0005840">
    <property type="term" value="C:ribosome"/>
    <property type="evidence" value="ECO:0007669"/>
    <property type="project" value="UniProtKB-KW"/>
</dbReference>
<protein>
    <submittedName>
        <fullName evidence="4">Ribosomal protein L37ae</fullName>
    </submittedName>
</protein>